<protein>
    <submittedName>
        <fullName evidence="1">(rape) hypothetical protein</fullName>
    </submittedName>
</protein>
<dbReference type="Proteomes" id="UP001295469">
    <property type="component" value="Chromosome C01"/>
</dbReference>
<proteinExistence type="predicted"/>
<dbReference type="AlphaFoldDB" id="A0A816R6B8"/>
<sequence length="101" mass="11752">MVNNDLENLLLKVLTCSSTCVLVNMSRIHTSCSYRDRAINQTLECEMMVGEINHKAKKEVGGLVRLRRYDWDLTPNYPNYGCLPMPIHPCFRIVEDRYCKI</sequence>
<organism evidence="1">
    <name type="scientific">Brassica napus</name>
    <name type="common">Rape</name>
    <dbReference type="NCBI Taxonomy" id="3708"/>
    <lineage>
        <taxon>Eukaryota</taxon>
        <taxon>Viridiplantae</taxon>
        <taxon>Streptophyta</taxon>
        <taxon>Embryophyta</taxon>
        <taxon>Tracheophyta</taxon>
        <taxon>Spermatophyta</taxon>
        <taxon>Magnoliopsida</taxon>
        <taxon>eudicotyledons</taxon>
        <taxon>Gunneridae</taxon>
        <taxon>Pentapetalae</taxon>
        <taxon>rosids</taxon>
        <taxon>malvids</taxon>
        <taxon>Brassicales</taxon>
        <taxon>Brassicaceae</taxon>
        <taxon>Brassiceae</taxon>
        <taxon>Brassica</taxon>
    </lineage>
</organism>
<accession>A0A816R6B8</accession>
<dbReference type="EMBL" id="HG994365">
    <property type="protein sequence ID" value="CAF2069769.1"/>
    <property type="molecule type" value="Genomic_DNA"/>
</dbReference>
<reference evidence="1" key="1">
    <citation type="submission" date="2021-01" db="EMBL/GenBank/DDBJ databases">
        <authorList>
            <consortium name="Genoscope - CEA"/>
            <person name="William W."/>
        </authorList>
    </citation>
    <scope>NUCLEOTIDE SEQUENCE</scope>
</reference>
<name>A0A816R6B8_BRANA</name>
<evidence type="ECO:0000313" key="1">
    <source>
        <dbReference type="EMBL" id="CAF2069769.1"/>
    </source>
</evidence>
<gene>
    <name evidence="1" type="ORF">DARMORV10_C01P13050.1</name>
</gene>